<evidence type="ECO:0000313" key="12">
    <source>
        <dbReference type="EMBL" id="SDD82940.1"/>
    </source>
</evidence>
<evidence type="ECO:0000256" key="10">
    <source>
        <dbReference type="RuleBase" id="RU000578"/>
    </source>
</evidence>
<dbReference type="InterPro" id="IPR001238">
    <property type="entry name" value="DNA-binding_RecF"/>
</dbReference>
<keyword evidence="7 9" id="KW-0067">ATP-binding</keyword>
<comment type="subcellular location">
    <subcellularLocation>
        <location evidence="1 9 10">Cytoplasm</location>
    </subcellularLocation>
</comment>
<dbReference type="GO" id="GO:0003697">
    <property type="term" value="F:single-stranded DNA binding"/>
    <property type="evidence" value="ECO:0007669"/>
    <property type="project" value="UniProtKB-UniRule"/>
</dbReference>
<dbReference type="EMBL" id="FNAP01000001">
    <property type="protein sequence ID" value="SDD82940.1"/>
    <property type="molecule type" value="Genomic_DNA"/>
</dbReference>
<feature type="binding site" evidence="9">
    <location>
        <begin position="49"/>
        <end position="56"/>
    </location>
    <ligand>
        <name>ATP</name>
        <dbReference type="ChEBI" id="CHEBI:30616"/>
    </ligand>
</feature>
<keyword evidence="6 9" id="KW-0547">Nucleotide-binding</keyword>
<evidence type="ECO:0000256" key="2">
    <source>
        <dbReference type="ARBA" id="ARBA00008016"/>
    </source>
</evidence>
<evidence type="ECO:0000256" key="6">
    <source>
        <dbReference type="ARBA" id="ARBA00022741"/>
    </source>
</evidence>
<dbReference type="OrthoDB" id="9803889at2"/>
<dbReference type="PROSITE" id="PS00618">
    <property type="entry name" value="RECF_2"/>
    <property type="match status" value="1"/>
</dbReference>
<name>A0A1G6XXW2_9PROT</name>
<dbReference type="InterPro" id="IPR027417">
    <property type="entry name" value="P-loop_NTPase"/>
</dbReference>
<dbReference type="InterPro" id="IPR003593">
    <property type="entry name" value="AAA+_ATPase"/>
</dbReference>
<feature type="domain" description="AAA+ ATPase" evidence="11">
    <location>
        <begin position="41"/>
        <end position="384"/>
    </location>
</feature>
<dbReference type="STRING" id="69960.SAMN05421720_101676"/>
<dbReference type="Pfam" id="PF02463">
    <property type="entry name" value="SMC_N"/>
    <property type="match status" value="1"/>
</dbReference>
<organism evidence="12 13">
    <name type="scientific">Rhodospira trueperi</name>
    <dbReference type="NCBI Taxonomy" id="69960"/>
    <lineage>
        <taxon>Bacteria</taxon>
        <taxon>Pseudomonadati</taxon>
        <taxon>Pseudomonadota</taxon>
        <taxon>Alphaproteobacteria</taxon>
        <taxon>Rhodospirillales</taxon>
        <taxon>Rhodospirillaceae</taxon>
        <taxon>Rhodospira</taxon>
    </lineage>
</organism>
<dbReference type="RefSeq" id="WP_092781980.1">
    <property type="nucleotide sequence ID" value="NZ_FNAP01000001.1"/>
</dbReference>
<keyword evidence="4 9" id="KW-0963">Cytoplasm</keyword>
<dbReference type="InterPro" id="IPR042174">
    <property type="entry name" value="RecF_2"/>
</dbReference>
<evidence type="ECO:0000313" key="13">
    <source>
        <dbReference type="Proteomes" id="UP000199412"/>
    </source>
</evidence>
<dbReference type="Proteomes" id="UP000199412">
    <property type="component" value="Unassembled WGS sequence"/>
</dbReference>
<dbReference type="Gene3D" id="3.40.50.300">
    <property type="entry name" value="P-loop containing nucleotide triphosphate hydrolases"/>
    <property type="match status" value="1"/>
</dbReference>
<evidence type="ECO:0000256" key="3">
    <source>
        <dbReference type="ARBA" id="ARBA00020170"/>
    </source>
</evidence>
<dbReference type="GO" id="GO:0006260">
    <property type="term" value="P:DNA replication"/>
    <property type="evidence" value="ECO:0007669"/>
    <property type="project" value="UniProtKB-UniRule"/>
</dbReference>
<evidence type="ECO:0000256" key="5">
    <source>
        <dbReference type="ARBA" id="ARBA00022705"/>
    </source>
</evidence>
<dbReference type="GO" id="GO:0009432">
    <property type="term" value="P:SOS response"/>
    <property type="evidence" value="ECO:0007669"/>
    <property type="project" value="UniProtKB-UniRule"/>
</dbReference>
<evidence type="ECO:0000256" key="7">
    <source>
        <dbReference type="ARBA" id="ARBA00022840"/>
    </source>
</evidence>
<accession>A0A1G6XXW2</accession>
<keyword evidence="13" id="KW-1185">Reference proteome</keyword>
<keyword evidence="5 9" id="KW-0235">DNA replication</keyword>
<evidence type="ECO:0000256" key="8">
    <source>
        <dbReference type="ARBA" id="ARBA00023125"/>
    </source>
</evidence>
<comment type="similarity">
    <text evidence="2 9 10">Belongs to the RecF family.</text>
</comment>
<dbReference type="GO" id="GO:0005524">
    <property type="term" value="F:ATP binding"/>
    <property type="evidence" value="ECO:0007669"/>
    <property type="project" value="UniProtKB-UniRule"/>
</dbReference>
<reference evidence="12 13" key="1">
    <citation type="submission" date="2016-10" db="EMBL/GenBank/DDBJ databases">
        <authorList>
            <person name="de Groot N.N."/>
        </authorList>
    </citation>
    <scope>NUCLEOTIDE SEQUENCE [LARGE SCALE GENOMIC DNA]</scope>
    <source>
        <strain evidence="12 13">ATCC 700224</strain>
    </source>
</reference>
<keyword evidence="8 9" id="KW-0238">DNA-binding</keyword>
<dbReference type="HAMAP" id="MF_00365">
    <property type="entry name" value="RecF"/>
    <property type="match status" value="1"/>
</dbReference>
<dbReference type="PANTHER" id="PTHR32182:SF0">
    <property type="entry name" value="DNA REPLICATION AND REPAIR PROTEIN RECF"/>
    <property type="match status" value="1"/>
</dbReference>
<dbReference type="Gene3D" id="1.20.1050.90">
    <property type="entry name" value="RecF/RecN/SMC, N-terminal domain"/>
    <property type="match status" value="1"/>
</dbReference>
<dbReference type="SUPFAM" id="SSF52540">
    <property type="entry name" value="P-loop containing nucleoside triphosphate hydrolases"/>
    <property type="match status" value="1"/>
</dbReference>
<dbReference type="SMART" id="SM00382">
    <property type="entry name" value="AAA"/>
    <property type="match status" value="1"/>
</dbReference>
<keyword evidence="9 10" id="KW-0234">DNA repair</keyword>
<dbReference type="GO" id="GO:0006302">
    <property type="term" value="P:double-strand break repair"/>
    <property type="evidence" value="ECO:0007669"/>
    <property type="project" value="TreeGrafter"/>
</dbReference>
<dbReference type="PROSITE" id="PS00617">
    <property type="entry name" value="RECF_1"/>
    <property type="match status" value="1"/>
</dbReference>
<dbReference type="GO" id="GO:0000731">
    <property type="term" value="P:DNA synthesis involved in DNA repair"/>
    <property type="evidence" value="ECO:0007669"/>
    <property type="project" value="TreeGrafter"/>
</dbReference>
<dbReference type="NCBIfam" id="TIGR00611">
    <property type="entry name" value="recf"/>
    <property type="match status" value="1"/>
</dbReference>
<protein>
    <recommendedName>
        <fullName evidence="3 9">DNA replication and repair protein RecF</fullName>
    </recommendedName>
</protein>
<gene>
    <name evidence="9" type="primary">recF</name>
    <name evidence="12" type="ORF">SAMN05421720_101676</name>
</gene>
<comment type="function">
    <text evidence="9 10">The RecF protein is involved in DNA metabolism; it is required for DNA replication and normal SOS inducibility. RecF binds preferentially to single-stranded, linear DNA. It also seems to bind ATP.</text>
</comment>
<evidence type="ECO:0000259" key="11">
    <source>
        <dbReference type="SMART" id="SM00382"/>
    </source>
</evidence>
<dbReference type="GO" id="GO:0005737">
    <property type="term" value="C:cytoplasm"/>
    <property type="evidence" value="ECO:0007669"/>
    <property type="project" value="UniProtKB-SubCell"/>
</dbReference>
<keyword evidence="9 10" id="KW-0227">DNA damage</keyword>
<dbReference type="AlphaFoldDB" id="A0A1G6XXW2"/>
<evidence type="ECO:0000256" key="4">
    <source>
        <dbReference type="ARBA" id="ARBA00022490"/>
    </source>
</evidence>
<dbReference type="PANTHER" id="PTHR32182">
    <property type="entry name" value="DNA REPLICATION AND REPAIR PROTEIN RECF"/>
    <property type="match status" value="1"/>
</dbReference>
<keyword evidence="9 10" id="KW-0742">SOS response</keyword>
<evidence type="ECO:0000256" key="9">
    <source>
        <dbReference type="HAMAP-Rule" id="MF_00365"/>
    </source>
</evidence>
<evidence type="ECO:0000256" key="1">
    <source>
        <dbReference type="ARBA" id="ARBA00004496"/>
    </source>
</evidence>
<sequence>MASADLGSPDPGSPPAAALPAVTRLTVTDFRCYRRLRLHIEPAPVVLTGPNGAGKTNVLEALSLLVPGRGLRAARLGEITRHTAESGAWAVAATVQTSAGPVSLGTGLEAGGGADRRVVRVDGETMRGQTALGRHLAALWLTPAMDGLFRDGAGERRRFLDRLVQTLDPDHAGRCAAHAHALRERGRLLREGRGDPGWLSALEDTLARHGVAIAAARRDLVARLSAALAEAEGPFPRAILALEGVAERALDDRPALAVEDSLREAMAASRAADAEAGGTALGPHRSDLLVRHASRDLPAAQCSTGEQKAVLIALVLAQARVVAAARDGPPLLLLDEVVAHLDAERRAALADALTRLGAQAWLTGTDAALFGDFADQAQFVGLRDGNLVN</sequence>
<dbReference type="InterPro" id="IPR018078">
    <property type="entry name" value="DNA-binding_RecF_CS"/>
</dbReference>
<proteinExistence type="inferred from homology"/>
<dbReference type="InterPro" id="IPR003395">
    <property type="entry name" value="RecF/RecN/SMC_N"/>
</dbReference>